<proteinExistence type="predicted"/>
<reference evidence="1" key="1">
    <citation type="submission" date="2019-02" db="EMBL/GenBank/DDBJ databases">
        <authorList>
            <person name="Li S.-H."/>
        </authorList>
    </citation>
    <scope>NUCLEOTIDE SEQUENCE</scope>
    <source>
        <strain evidence="1">IMCC11814</strain>
    </source>
</reference>
<gene>
    <name evidence="1" type="ORF">EYC82_04225</name>
</gene>
<dbReference type="EMBL" id="SHNO01000001">
    <property type="protein sequence ID" value="MCX2976553.1"/>
    <property type="molecule type" value="Genomic_DNA"/>
</dbReference>
<name>A0ABT3T2T3_9GAMM</name>
<dbReference type="Pfam" id="PF16234">
    <property type="entry name" value="DUF4892"/>
    <property type="match status" value="1"/>
</dbReference>
<organism evidence="1 2">
    <name type="scientific">Candidatus Marimicrobium litorale</name>
    <dbReference type="NCBI Taxonomy" id="2518991"/>
    <lineage>
        <taxon>Bacteria</taxon>
        <taxon>Pseudomonadati</taxon>
        <taxon>Pseudomonadota</taxon>
        <taxon>Gammaproteobacteria</taxon>
        <taxon>Cellvibrionales</taxon>
        <taxon>Halieaceae</taxon>
        <taxon>Marimicrobium</taxon>
    </lineage>
</organism>
<dbReference type="InterPro" id="IPR032608">
    <property type="entry name" value="DUF4892"/>
</dbReference>
<evidence type="ECO:0000313" key="2">
    <source>
        <dbReference type="Proteomes" id="UP001143304"/>
    </source>
</evidence>
<sequence>MKLLNLVRLSRLAFCVLIILVSMPRLFAATDEGPENDYLSRLISFPHAVEVSSFRRDVIGYEVPLGALKKVRGEWRFKNSERLSGLLIGYTWQILDGFTASQVMSGIQDELAADPAAEKLFYCAGRACGHSAQWANRVFRERVLYGREDMQRYSIYRLTGDPEYRLLMYSAARTEDRQYLRMELLRVEKKASE</sequence>
<evidence type="ECO:0000313" key="1">
    <source>
        <dbReference type="EMBL" id="MCX2976553.1"/>
    </source>
</evidence>
<dbReference type="RefSeq" id="WP_279248301.1">
    <property type="nucleotide sequence ID" value="NZ_SHNO01000001.1"/>
</dbReference>
<protein>
    <submittedName>
        <fullName evidence="1">DUF4892 domain-containing protein</fullName>
    </submittedName>
</protein>
<dbReference type="Proteomes" id="UP001143304">
    <property type="component" value="Unassembled WGS sequence"/>
</dbReference>
<comment type="caution">
    <text evidence="1">The sequence shown here is derived from an EMBL/GenBank/DDBJ whole genome shotgun (WGS) entry which is preliminary data.</text>
</comment>
<accession>A0ABT3T2T3</accession>
<keyword evidence="2" id="KW-1185">Reference proteome</keyword>